<gene>
    <name evidence="2" type="ORF">BGZ70_006310</name>
</gene>
<comment type="caution">
    <text evidence="2">The sequence shown here is derived from an EMBL/GenBank/DDBJ whole genome shotgun (WGS) entry which is preliminary data.</text>
</comment>
<accession>A0A9P6LT55</accession>
<dbReference type="EMBL" id="JAAAHY010003519">
    <property type="protein sequence ID" value="KAF9940803.1"/>
    <property type="molecule type" value="Genomic_DNA"/>
</dbReference>
<dbReference type="Proteomes" id="UP000738359">
    <property type="component" value="Unassembled WGS sequence"/>
</dbReference>
<proteinExistence type="predicted"/>
<dbReference type="AlphaFoldDB" id="A0A9P6LT55"/>
<evidence type="ECO:0000256" key="1">
    <source>
        <dbReference type="SAM" id="MobiDB-lite"/>
    </source>
</evidence>
<keyword evidence="3" id="KW-1185">Reference proteome</keyword>
<feature type="region of interest" description="Disordered" evidence="1">
    <location>
        <begin position="1"/>
        <end position="20"/>
    </location>
</feature>
<protein>
    <submittedName>
        <fullName evidence="2">Uncharacterized protein</fullName>
    </submittedName>
</protein>
<evidence type="ECO:0000313" key="3">
    <source>
        <dbReference type="Proteomes" id="UP000738359"/>
    </source>
</evidence>
<name>A0A9P6LT55_MORAP</name>
<reference evidence="2" key="1">
    <citation type="journal article" date="2020" name="Fungal Divers.">
        <title>Resolving the Mortierellaceae phylogeny through synthesis of multi-gene phylogenetics and phylogenomics.</title>
        <authorList>
            <person name="Vandepol N."/>
            <person name="Liber J."/>
            <person name="Desiro A."/>
            <person name="Na H."/>
            <person name="Kennedy M."/>
            <person name="Barry K."/>
            <person name="Grigoriev I.V."/>
            <person name="Miller A.N."/>
            <person name="O'Donnell K."/>
            <person name="Stajich J.E."/>
            <person name="Bonito G."/>
        </authorList>
    </citation>
    <scope>NUCLEOTIDE SEQUENCE</scope>
    <source>
        <strain evidence="2">CK1249</strain>
    </source>
</reference>
<feature type="region of interest" description="Disordered" evidence="1">
    <location>
        <begin position="37"/>
        <end position="59"/>
    </location>
</feature>
<feature type="non-terminal residue" evidence="2">
    <location>
        <position position="1"/>
    </location>
</feature>
<evidence type="ECO:0000313" key="2">
    <source>
        <dbReference type="EMBL" id="KAF9940803.1"/>
    </source>
</evidence>
<organism evidence="2 3">
    <name type="scientific">Mortierella alpina</name>
    <name type="common">Oleaginous fungus</name>
    <name type="synonym">Mortierella renispora</name>
    <dbReference type="NCBI Taxonomy" id="64518"/>
    <lineage>
        <taxon>Eukaryota</taxon>
        <taxon>Fungi</taxon>
        <taxon>Fungi incertae sedis</taxon>
        <taxon>Mucoromycota</taxon>
        <taxon>Mortierellomycotina</taxon>
        <taxon>Mortierellomycetes</taxon>
        <taxon>Mortierellales</taxon>
        <taxon>Mortierellaceae</taxon>
        <taxon>Mortierella</taxon>
    </lineage>
</organism>
<sequence>NIPNAQTARRLERSNDSSARTARKLERFNLLESLDSDSDKQVHSNLNGFERASAVSDSD</sequence>